<feature type="non-terminal residue" evidence="2">
    <location>
        <position position="1"/>
    </location>
</feature>
<dbReference type="PANTHER" id="PTHR43155:SF2">
    <property type="entry name" value="CYCLIC DI-GMP PHOSPHODIESTERASE PA4108"/>
    <property type="match status" value="1"/>
</dbReference>
<comment type="caution">
    <text evidence="2">The sequence shown here is derived from an EMBL/GenBank/DDBJ whole genome shotgun (WGS) entry which is preliminary data.</text>
</comment>
<evidence type="ECO:0000313" key="2">
    <source>
        <dbReference type="EMBL" id="GAG05818.1"/>
    </source>
</evidence>
<dbReference type="AlphaFoldDB" id="X0UZV7"/>
<reference evidence="2" key="1">
    <citation type="journal article" date="2014" name="Front. Microbiol.">
        <title>High frequency of phylogenetically diverse reductive dehalogenase-homologous genes in deep subseafloor sedimentary metagenomes.</title>
        <authorList>
            <person name="Kawai M."/>
            <person name="Futagami T."/>
            <person name="Toyoda A."/>
            <person name="Takaki Y."/>
            <person name="Nishi S."/>
            <person name="Hori S."/>
            <person name="Arai W."/>
            <person name="Tsubouchi T."/>
            <person name="Morono Y."/>
            <person name="Uchiyama I."/>
            <person name="Ito T."/>
            <person name="Fujiyama A."/>
            <person name="Inagaki F."/>
            <person name="Takami H."/>
        </authorList>
    </citation>
    <scope>NUCLEOTIDE SEQUENCE</scope>
    <source>
        <strain evidence="2">Expedition CK06-06</strain>
    </source>
</reference>
<gene>
    <name evidence="2" type="ORF">S01H1_34707</name>
</gene>
<dbReference type="CDD" id="cd00077">
    <property type="entry name" value="HDc"/>
    <property type="match status" value="1"/>
</dbReference>
<dbReference type="PROSITE" id="PS51832">
    <property type="entry name" value="HD_GYP"/>
    <property type="match status" value="1"/>
</dbReference>
<dbReference type="SUPFAM" id="SSF109604">
    <property type="entry name" value="HD-domain/PDEase-like"/>
    <property type="match status" value="1"/>
</dbReference>
<dbReference type="InterPro" id="IPR037522">
    <property type="entry name" value="HD_GYP_dom"/>
</dbReference>
<feature type="domain" description="HD-GYP" evidence="1">
    <location>
        <begin position="1"/>
        <end position="168"/>
    </location>
</feature>
<sequence length="168" mass="19222">KVSEHALKLAQELGLSKDEQEVMRETALLHDIGKVGIAEVILNKPDRLNPQEWAEVKRHSQIGEEFLQPLKVLHIEQSMIRHHHERYDGKGYPDHLKGEDIPLYARILAVADAYEAMTSERPYRRAFSPIEALTELERCSGTQFDPKIVEAFVTILKKDKGFLRKGGK</sequence>
<name>X0UZV7_9ZZZZ</name>
<dbReference type="EMBL" id="BARS01021632">
    <property type="protein sequence ID" value="GAG05818.1"/>
    <property type="molecule type" value="Genomic_DNA"/>
</dbReference>
<dbReference type="SMART" id="SM00471">
    <property type="entry name" value="HDc"/>
    <property type="match status" value="1"/>
</dbReference>
<organism evidence="2">
    <name type="scientific">marine sediment metagenome</name>
    <dbReference type="NCBI Taxonomy" id="412755"/>
    <lineage>
        <taxon>unclassified sequences</taxon>
        <taxon>metagenomes</taxon>
        <taxon>ecological metagenomes</taxon>
    </lineage>
</organism>
<protein>
    <recommendedName>
        <fullName evidence="1">HD-GYP domain-containing protein</fullName>
    </recommendedName>
</protein>
<accession>X0UZV7</accession>
<proteinExistence type="predicted"/>
<evidence type="ECO:0000259" key="1">
    <source>
        <dbReference type="PROSITE" id="PS51832"/>
    </source>
</evidence>
<dbReference type="InterPro" id="IPR003607">
    <property type="entry name" value="HD/PDEase_dom"/>
</dbReference>
<dbReference type="Pfam" id="PF13487">
    <property type="entry name" value="HD_5"/>
    <property type="match status" value="1"/>
</dbReference>
<dbReference type="PANTHER" id="PTHR43155">
    <property type="entry name" value="CYCLIC DI-GMP PHOSPHODIESTERASE PA4108-RELATED"/>
    <property type="match status" value="1"/>
</dbReference>
<dbReference type="Gene3D" id="1.10.3210.10">
    <property type="entry name" value="Hypothetical protein af1432"/>
    <property type="match status" value="1"/>
</dbReference>